<dbReference type="Proteomes" id="UP001458880">
    <property type="component" value="Unassembled WGS sequence"/>
</dbReference>
<reference evidence="1 2" key="1">
    <citation type="journal article" date="2024" name="BMC Genomics">
        <title>De novo assembly and annotation of Popillia japonica's genome with initial clues to its potential as an invasive pest.</title>
        <authorList>
            <person name="Cucini C."/>
            <person name="Boschi S."/>
            <person name="Funari R."/>
            <person name="Cardaioli E."/>
            <person name="Iannotti N."/>
            <person name="Marturano G."/>
            <person name="Paoli F."/>
            <person name="Bruttini M."/>
            <person name="Carapelli A."/>
            <person name="Frati F."/>
            <person name="Nardi F."/>
        </authorList>
    </citation>
    <scope>NUCLEOTIDE SEQUENCE [LARGE SCALE GENOMIC DNA]</scope>
    <source>
        <strain evidence="1">DMR45628</strain>
    </source>
</reference>
<evidence type="ECO:0008006" key="3">
    <source>
        <dbReference type="Google" id="ProtNLM"/>
    </source>
</evidence>
<dbReference type="PANTHER" id="PTHR47331">
    <property type="entry name" value="PHD-TYPE DOMAIN-CONTAINING PROTEIN"/>
    <property type="match status" value="1"/>
</dbReference>
<protein>
    <recommendedName>
        <fullName evidence="3">Peptidase aspartic putative domain-containing protein</fullName>
    </recommendedName>
</protein>
<gene>
    <name evidence="1" type="ORF">QE152_g8969</name>
</gene>
<comment type="caution">
    <text evidence="1">The sequence shown here is derived from an EMBL/GenBank/DDBJ whole genome shotgun (WGS) entry which is preliminary data.</text>
</comment>
<dbReference type="PANTHER" id="PTHR47331:SF1">
    <property type="entry name" value="GAG-LIKE PROTEIN"/>
    <property type="match status" value="1"/>
</dbReference>
<sequence>MELRENTDSTRSDSHDRTNEYIQLRKSAKGSLTRIKNFVNNFNVNTDQIEQLTARYAQLDIIWHKYDHSQTELEKLNEKEYAKIKINCQSYIQPPIIQIQIKAYKLSYQTPNHTDSNKSVQVKLPDIKLPTFSGAYEEWYSFIEIFDSMIHENSQIPVIQKFYYLKMSLSGEAAAHVQALKPTIENYEHARKILAETYDKKQYIVDAHLTSILYTPENIELWEQTIIFVMKQKLDFNCKRQWELETAKKSNLPTLDKTIIFVMKQKFDFNIKRQWELETAKKSNLPTLDGFFTFLEQRCYANESININIMATNKRTQKTHTHVTTNTHTSNKVAISRQLYCELADPAFNVSSEIDMLIGAEIYFEILRLDQIKLGNQLPVLQDTEFGWIVAGKTCIENHEHTFSYHTSTAQLDIQLMNFWKLEEVSEKTKFTMNERLVEEHFISTHKRDMNGRFIVTLPKKVNPESLASAPFLAIRSLQELANDTANDGIRRVILEDFYVDDLITGGDSLDTLQVIRDKLIQLLSEGGFKLNKFASNHPSLLENISDKNDASVIIFDKTWTIKTLGLLWNSFQDAFYFQVPEINGIITKRTILSTTAKMFDPIGLISPIIITAKILMQRLWELHISWDDELKVERSINAENQVLTRLIAAKSRVAPLKKTTIPRLELCAALLLARLYNKIVRSFKNFTPNSTYLWSDSTITLCWLKKSSRSFKTFVSVRVAEIQELTVGCKWNHINSSQNPADLVSRGVNPLDLSKNELWWKGPSWLSSLTDAWPTQPKANVIEDVVNSELWLSSLTDAWPTQPKANVIEDVVNSELKSEVCFSTTITQPLNILTKYGNFNRLQRVIAYCKRFYHNLKFPHKKHIRHITSEELTKAEETIIGLVQREKFSNEIQQLEEKQMVNRKSKLRALNPFLIF</sequence>
<dbReference type="EMBL" id="JASPKY010000074">
    <property type="protein sequence ID" value="KAK9739544.1"/>
    <property type="molecule type" value="Genomic_DNA"/>
</dbReference>
<dbReference type="Pfam" id="PF03564">
    <property type="entry name" value="DUF1759"/>
    <property type="match status" value="1"/>
</dbReference>
<name>A0AAW1M162_POPJA</name>
<dbReference type="InterPro" id="IPR008042">
    <property type="entry name" value="Retrotrans_Pao"/>
</dbReference>
<dbReference type="Pfam" id="PF05380">
    <property type="entry name" value="Peptidase_A17"/>
    <property type="match status" value="2"/>
</dbReference>
<organism evidence="1 2">
    <name type="scientific">Popillia japonica</name>
    <name type="common">Japanese beetle</name>
    <dbReference type="NCBI Taxonomy" id="7064"/>
    <lineage>
        <taxon>Eukaryota</taxon>
        <taxon>Metazoa</taxon>
        <taxon>Ecdysozoa</taxon>
        <taxon>Arthropoda</taxon>
        <taxon>Hexapoda</taxon>
        <taxon>Insecta</taxon>
        <taxon>Pterygota</taxon>
        <taxon>Neoptera</taxon>
        <taxon>Endopterygota</taxon>
        <taxon>Coleoptera</taxon>
        <taxon>Polyphaga</taxon>
        <taxon>Scarabaeiformia</taxon>
        <taxon>Scarabaeidae</taxon>
        <taxon>Rutelinae</taxon>
        <taxon>Popillia</taxon>
    </lineage>
</organism>
<proteinExistence type="predicted"/>
<evidence type="ECO:0000313" key="1">
    <source>
        <dbReference type="EMBL" id="KAK9739544.1"/>
    </source>
</evidence>
<accession>A0AAW1M162</accession>
<dbReference type="InterPro" id="IPR005312">
    <property type="entry name" value="DUF1759"/>
</dbReference>
<keyword evidence="2" id="KW-1185">Reference proteome</keyword>
<dbReference type="AlphaFoldDB" id="A0AAW1M162"/>
<evidence type="ECO:0000313" key="2">
    <source>
        <dbReference type="Proteomes" id="UP001458880"/>
    </source>
</evidence>